<sequence length="262" mass="26654">MSGIPGFRSAAVLSAVLLLAGCGAGIGDVVDGAAAAKPTPSGSAAPTPAPSDDSSPARRYLTSDQLDEALVGEDGFPAGWQTLPATDTTTMPGKGPIVIDKPECAKASELLNLGNAGIPPMGTAAIVAMSPRDRALSGVTVAAFGAGDAGRLIDRVREVVPRCATFSSTRDGKTFTQETTSVPPLRLGDEAYAMVVVTRPPAGSATSGWAHTAAVVRVGDVLIETTYVNLDGPSPEMPDEDLLRRQVDRVKAALAGKPLPPG</sequence>
<evidence type="ECO:0000256" key="1">
    <source>
        <dbReference type="SAM" id="MobiDB-lite"/>
    </source>
</evidence>
<name>A0ABP9GR32_9ACTN</name>
<comment type="caution">
    <text evidence="3">The sequence shown here is derived from an EMBL/GenBank/DDBJ whole genome shotgun (WGS) entry which is preliminary data.</text>
</comment>
<dbReference type="Proteomes" id="UP001500466">
    <property type="component" value="Unassembled WGS sequence"/>
</dbReference>
<gene>
    <name evidence="3" type="ORF">GCM10023205_07010</name>
</gene>
<keyword evidence="4" id="KW-1185">Reference proteome</keyword>
<organism evidence="3 4">
    <name type="scientific">Yinghuangia aomiensis</name>
    <dbReference type="NCBI Taxonomy" id="676205"/>
    <lineage>
        <taxon>Bacteria</taxon>
        <taxon>Bacillati</taxon>
        <taxon>Actinomycetota</taxon>
        <taxon>Actinomycetes</taxon>
        <taxon>Kitasatosporales</taxon>
        <taxon>Streptomycetaceae</taxon>
        <taxon>Yinghuangia</taxon>
    </lineage>
</organism>
<dbReference type="EMBL" id="BAABHS010000002">
    <property type="protein sequence ID" value="GAA4949248.1"/>
    <property type="molecule type" value="Genomic_DNA"/>
</dbReference>
<evidence type="ECO:0008006" key="5">
    <source>
        <dbReference type="Google" id="ProtNLM"/>
    </source>
</evidence>
<dbReference type="RefSeq" id="WP_345673736.1">
    <property type="nucleotide sequence ID" value="NZ_BAABHS010000002.1"/>
</dbReference>
<reference evidence="4" key="1">
    <citation type="journal article" date="2019" name="Int. J. Syst. Evol. Microbiol.">
        <title>The Global Catalogue of Microorganisms (GCM) 10K type strain sequencing project: providing services to taxonomists for standard genome sequencing and annotation.</title>
        <authorList>
            <consortium name="The Broad Institute Genomics Platform"/>
            <consortium name="The Broad Institute Genome Sequencing Center for Infectious Disease"/>
            <person name="Wu L."/>
            <person name="Ma J."/>
        </authorList>
    </citation>
    <scope>NUCLEOTIDE SEQUENCE [LARGE SCALE GENOMIC DNA]</scope>
    <source>
        <strain evidence="4">JCM 17986</strain>
    </source>
</reference>
<feature type="chain" id="PRO_5046535262" description="PknH-like extracellular domain-containing protein" evidence="2">
    <location>
        <begin position="25"/>
        <end position="262"/>
    </location>
</feature>
<feature type="region of interest" description="Disordered" evidence="1">
    <location>
        <begin position="35"/>
        <end position="58"/>
    </location>
</feature>
<protein>
    <recommendedName>
        <fullName evidence="5">PknH-like extracellular domain-containing protein</fullName>
    </recommendedName>
</protein>
<proteinExistence type="predicted"/>
<feature type="signal peptide" evidence="2">
    <location>
        <begin position="1"/>
        <end position="24"/>
    </location>
</feature>
<feature type="compositionally biased region" description="Low complexity" evidence="1">
    <location>
        <begin position="35"/>
        <end position="54"/>
    </location>
</feature>
<evidence type="ECO:0000313" key="4">
    <source>
        <dbReference type="Proteomes" id="UP001500466"/>
    </source>
</evidence>
<evidence type="ECO:0000256" key="2">
    <source>
        <dbReference type="SAM" id="SignalP"/>
    </source>
</evidence>
<accession>A0ABP9GR32</accession>
<keyword evidence="2" id="KW-0732">Signal</keyword>
<evidence type="ECO:0000313" key="3">
    <source>
        <dbReference type="EMBL" id="GAA4949248.1"/>
    </source>
</evidence>